<dbReference type="InterPro" id="IPR020708">
    <property type="entry name" value="DNA-dir_RNA_polK_14-18kDa_CS"/>
</dbReference>
<keyword evidence="2" id="KW-0804">Transcription</keyword>
<dbReference type="Proteomes" id="UP000248161">
    <property type="component" value="Unassembled WGS sequence"/>
</dbReference>
<dbReference type="InterPro" id="IPR006110">
    <property type="entry name" value="Pol_omega/Rpo6/RPB6"/>
</dbReference>
<gene>
    <name evidence="3" type="ORF">CXX69_03750</name>
</gene>
<dbReference type="InterPro" id="IPR006111">
    <property type="entry name" value="Rpo6/Rpb6"/>
</dbReference>
<protein>
    <submittedName>
        <fullName evidence="3">Uncharacterized protein</fullName>
    </submittedName>
</protein>
<name>A0A2V3HRM2_9ARCH</name>
<dbReference type="GO" id="GO:0006351">
    <property type="term" value="P:DNA-templated transcription"/>
    <property type="evidence" value="ECO:0007669"/>
    <property type="project" value="InterPro"/>
</dbReference>
<evidence type="ECO:0000313" key="4">
    <source>
        <dbReference type="Proteomes" id="UP000248161"/>
    </source>
</evidence>
<dbReference type="GO" id="GO:0000428">
    <property type="term" value="C:DNA-directed RNA polymerase complex"/>
    <property type="evidence" value="ECO:0007669"/>
    <property type="project" value="UniProtKB-KW"/>
</dbReference>
<reference evidence="3 4" key="1">
    <citation type="journal article" date="2015" name="Nat. Commun.">
        <title>Genomic and transcriptomic evidence for scavenging of diverse organic compounds by widespread deep-sea archaea.</title>
        <authorList>
            <person name="Li M."/>
            <person name="Baker B.J."/>
            <person name="Anantharaman K."/>
            <person name="Jain S."/>
            <person name="Breier J.A."/>
            <person name="Dick G.J."/>
        </authorList>
    </citation>
    <scope>NUCLEOTIDE SEQUENCE [LARGE SCALE GENOMIC DNA]</scope>
    <source>
        <strain evidence="3">Cayman_51_deep</strain>
    </source>
</reference>
<dbReference type="PROSITE" id="PS01111">
    <property type="entry name" value="RNA_POL_K_14KD"/>
    <property type="match status" value="1"/>
</dbReference>
<dbReference type="EMBL" id="PSPG01000007">
    <property type="protein sequence ID" value="PXF21546.1"/>
    <property type="molecule type" value="Genomic_DNA"/>
</dbReference>
<organism evidence="3 4">
    <name type="scientific">Candidatus Thalassarchaeum betae</name>
    <dbReference type="NCBI Taxonomy" id="2599289"/>
    <lineage>
        <taxon>Archaea</taxon>
        <taxon>Methanobacteriati</taxon>
        <taxon>Thermoplasmatota</taxon>
        <taxon>Candidatus Poseidoniia</taxon>
        <taxon>Candidatus Poseidoniales</taxon>
        <taxon>Candidatus Thalassarchaeaceae</taxon>
        <taxon>Candidatus Thalassarchaeum</taxon>
    </lineage>
</organism>
<dbReference type="Pfam" id="PF01192">
    <property type="entry name" value="RNA_pol_Rpb6"/>
    <property type="match status" value="1"/>
</dbReference>
<dbReference type="SUPFAM" id="SSF63562">
    <property type="entry name" value="RPB6/omega subunit-like"/>
    <property type="match status" value="1"/>
</dbReference>
<dbReference type="Gene3D" id="3.90.940.10">
    <property type="match status" value="1"/>
</dbReference>
<sequence length="86" mass="9842">MVKPARPHTRFEKARIIGARALQISMGAPLFVSEDELREHFSDELIQLYGVEEAKWRVVLDPNKIAMLEYEEDRIPIDVDPHTGGV</sequence>
<proteinExistence type="predicted"/>
<evidence type="ECO:0000256" key="1">
    <source>
        <dbReference type="ARBA" id="ARBA00022478"/>
    </source>
</evidence>
<accession>A0A2V3HRM2</accession>
<dbReference type="GO" id="GO:0003899">
    <property type="term" value="F:DNA-directed RNA polymerase activity"/>
    <property type="evidence" value="ECO:0007669"/>
    <property type="project" value="InterPro"/>
</dbReference>
<dbReference type="InterPro" id="IPR036161">
    <property type="entry name" value="RPB6/omega-like_sf"/>
</dbReference>
<dbReference type="GO" id="GO:0003677">
    <property type="term" value="F:DNA binding"/>
    <property type="evidence" value="ECO:0007669"/>
    <property type="project" value="InterPro"/>
</dbReference>
<dbReference type="AlphaFoldDB" id="A0A2V3HRM2"/>
<keyword evidence="1" id="KW-0240">DNA-directed RNA polymerase</keyword>
<comment type="caution">
    <text evidence="3">The sequence shown here is derived from an EMBL/GenBank/DDBJ whole genome shotgun (WGS) entry which is preliminary data.</text>
</comment>
<evidence type="ECO:0000313" key="3">
    <source>
        <dbReference type="EMBL" id="PXF21546.1"/>
    </source>
</evidence>
<dbReference type="PIRSF" id="PIRSF000778">
    <property type="entry name" value="RpoK/RPB6"/>
    <property type="match status" value="1"/>
</dbReference>
<evidence type="ECO:0000256" key="2">
    <source>
        <dbReference type="ARBA" id="ARBA00023163"/>
    </source>
</evidence>